<comment type="subunit">
    <text evidence="6">Part of the ribosomal stalk of the 50S ribosomal subunit. The N-terminus interacts with L11 and the large rRNA to form the base of the stalk. The C-terminus forms an elongated spine to which L12 dimers bind in a sequential fashion forming a multimeric L10(L12)X complex.</text>
</comment>
<dbReference type="Gene3D" id="6.10.250.290">
    <property type="match status" value="1"/>
</dbReference>
<organism evidence="7 8">
    <name type="scientific">Pseudodesulfovibrio senegalensis</name>
    <dbReference type="NCBI Taxonomy" id="1721087"/>
    <lineage>
        <taxon>Bacteria</taxon>
        <taxon>Pseudomonadati</taxon>
        <taxon>Thermodesulfobacteriota</taxon>
        <taxon>Desulfovibrionia</taxon>
        <taxon>Desulfovibrionales</taxon>
        <taxon>Desulfovibrionaceae</taxon>
    </lineage>
</organism>
<name>A0A6N6N507_9BACT</name>
<dbReference type="PROSITE" id="PS01109">
    <property type="entry name" value="RIBOSOMAL_L10"/>
    <property type="match status" value="1"/>
</dbReference>
<dbReference type="InterPro" id="IPR001790">
    <property type="entry name" value="Ribosomal_uL10"/>
</dbReference>
<keyword evidence="6" id="KW-0694">RNA-binding</keyword>
<sequence length="176" mass="19651">MNRQEKAQIIEQFHEKAARANIAVVTDFKGMTVEEMTDLRAKCYEAGVDFQVVKNTLARLALKDTDHGELSEHLKDNCAFALGYEDPVALAKVLTDFAKTSKKFELKFGCLEGKYLDADGIKELSKMPTKPELLSSVLGTMQAVPRNFVSLFANIERKFLYALVAIKDQKEQGEAA</sequence>
<comment type="caution">
    <text evidence="7">The sequence shown here is derived from an EMBL/GenBank/DDBJ whole genome shotgun (WGS) entry which is preliminary data.</text>
</comment>
<evidence type="ECO:0000256" key="4">
    <source>
        <dbReference type="ARBA" id="ARBA00023274"/>
    </source>
</evidence>
<accession>A0A6N6N507</accession>
<dbReference type="Proteomes" id="UP000438699">
    <property type="component" value="Unassembled WGS sequence"/>
</dbReference>
<dbReference type="InterPro" id="IPR047865">
    <property type="entry name" value="Ribosomal_uL10_bac_type"/>
</dbReference>
<dbReference type="Gene3D" id="3.30.70.1730">
    <property type="match status" value="1"/>
</dbReference>
<keyword evidence="3 6" id="KW-0689">Ribosomal protein</keyword>
<dbReference type="SUPFAM" id="SSF160369">
    <property type="entry name" value="Ribosomal protein L10-like"/>
    <property type="match status" value="1"/>
</dbReference>
<dbReference type="GO" id="GO:0003735">
    <property type="term" value="F:structural constituent of ribosome"/>
    <property type="evidence" value="ECO:0007669"/>
    <property type="project" value="InterPro"/>
</dbReference>
<dbReference type="CDD" id="cd05797">
    <property type="entry name" value="Ribosomal_L10"/>
    <property type="match status" value="1"/>
</dbReference>
<dbReference type="Pfam" id="PF00466">
    <property type="entry name" value="Ribosomal_L10"/>
    <property type="match status" value="1"/>
</dbReference>
<dbReference type="InterPro" id="IPR002363">
    <property type="entry name" value="Ribosomal_uL10_CS_bac"/>
</dbReference>
<dbReference type="PANTHER" id="PTHR11560">
    <property type="entry name" value="39S RIBOSOMAL PROTEIN L10, MITOCHONDRIAL"/>
    <property type="match status" value="1"/>
</dbReference>
<dbReference type="NCBIfam" id="NF000955">
    <property type="entry name" value="PRK00099.1-1"/>
    <property type="match status" value="1"/>
</dbReference>
<comment type="similarity">
    <text evidence="2 6">Belongs to the universal ribosomal protein uL10 family.</text>
</comment>
<evidence type="ECO:0000313" key="8">
    <source>
        <dbReference type="Proteomes" id="UP000438699"/>
    </source>
</evidence>
<dbReference type="GO" id="GO:0070180">
    <property type="term" value="F:large ribosomal subunit rRNA binding"/>
    <property type="evidence" value="ECO:0007669"/>
    <property type="project" value="UniProtKB-UniRule"/>
</dbReference>
<evidence type="ECO:0000313" key="7">
    <source>
        <dbReference type="EMBL" id="KAB1442318.1"/>
    </source>
</evidence>
<dbReference type="InterPro" id="IPR022973">
    <property type="entry name" value="Ribosomal_uL10_bac"/>
</dbReference>
<evidence type="ECO:0000256" key="2">
    <source>
        <dbReference type="ARBA" id="ARBA00008889"/>
    </source>
</evidence>
<dbReference type="AlphaFoldDB" id="A0A6N6N507"/>
<keyword evidence="8" id="KW-1185">Reference proteome</keyword>
<dbReference type="EMBL" id="WAIE01000002">
    <property type="protein sequence ID" value="KAB1442318.1"/>
    <property type="molecule type" value="Genomic_DNA"/>
</dbReference>
<evidence type="ECO:0000256" key="3">
    <source>
        <dbReference type="ARBA" id="ARBA00022980"/>
    </source>
</evidence>
<dbReference type="GO" id="GO:0015934">
    <property type="term" value="C:large ribosomal subunit"/>
    <property type="evidence" value="ECO:0007669"/>
    <property type="project" value="InterPro"/>
</dbReference>
<evidence type="ECO:0000256" key="6">
    <source>
        <dbReference type="HAMAP-Rule" id="MF_00362"/>
    </source>
</evidence>
<dbReference type="InterPro" id="IPR043141">
    <property type="entry name" value="Ribosomal_uL10-like_sf"/>
</dbReference>
<reference evidence="7 8" key="1">
    <citation type="journal article" date="2017" name="Int. J. Syst. Evol. Microbiol.">
        <title>Desulfovibrio senegalensis sp. nov., a mesophilic sulfate reducer isolated from marine sediment.</title>
        <authorList>
            <person name="Thioye A."/>
            <person name="Gam Z.B.A."/>
            <person name="Mbengue M."/>
            <person name="Cayol J.L."/>
            <person name="Joseph-Bartoli M."/>
            <person name="Toure-Kane C."/>
            <person name="Labat M."/>
        </authorList>
    </citation>
    <scope>NUCLEOTIDE SEQUENCE [LARGE SCALE GENOMIC DNA]</scope>
    <source>
        <strain evidence="7 8">DSM 101509</strain>
    </source>
</reference>
<evidence type="ECO:0000256" key="1">
    <source>
        <dbReference type="ARBA" id="ARBA00002633"/>
    </source>
</evidence>
<proteinExistence type="inferred from homology"/>
<evidence type="ECO:0000256" key="5">
    <source>
        <dbReference type="ARBA" id="ARBA00035202"/>
    </source>
</evidence>
<gene>
    <name evidence="6" type="primary">rplJ</name>
    <name evidence="7" type="ORF">F8A88_07675</name>
</gene>
<keyword evidence="6" id="KW-0699">rRNA-binding</keyword>
<comment type="function">
    <text evidence="1 6">Forms part of the ribosomal stalk, playing a central role in the interaction of the ribosome with GTP-bound translation factors.</text>
</comment>
<dbReference type="GO" id="GO:0006412">
    <property type="term" value="P:translation"/>
    <property type="evidence" value="ECO:0007669"/>
    <property type="project" value="UniProtKB-UniRule"/>
</dbReference>
<dbReference type="HAMAP" id="MF_00362">
    <property type="entry name" value="Ribosomal_uL10"/>
    <property type="match status" value="1"/>
</dbReference>
<dbReference type="OrthoDB" id="3186107at2"/>
<protein>
    <recommendedName>
        <fullName evidence="5 6">Large ribosomal subunit protein uL10</fullName>
    </recommendedName>
</protein>
<keyword evidence="4 6" id="KW-0687">Ribonucleoprotein</keyword>
<dbReference type="RefSeq" id="WP_151150539.1">
    <property type="nucleotide sequence ID" value="NZ_WAIE01000002.1"/>
</dbReference>